<evidence type="ECO:0000313" key="4">
    <source>
        <dbReference type="Proteomes" id="UP000069935"/>
    </source>
</evidence>
<reference evidence="3 4" key="2">
    <citation type="journal article" date="2016" name="Genome Announc.">
        <title>Complete Genome Sequence of a Strain of Azospirillum thiophilum Isolated from a Sulfide Spring.</title>
        <authorList>
            <person name="Fomenkov A."/>
            <person name="Vincze T."/>
            <person name="Grabovich M."/>
            <person name="Anton B.P."/>
            <person name="Dubinina G."/>
            <person name="Orlova M."/>
            <person name="Belousova E."/>
            <person name="Roberts R.J."/>
        </authorList>
    </citation>
    <scope>NUCLEOTIDE SEQUENCE [LARGE SCALE GENOMIC DNA]</scope>
    <source>
        <strain evidence="3 4">BV-S</strain>
    </source>
</reference>
<evidence type="ECO:0008006" key="5">
    <source>
        <dbReference type="Google" id="ProtNLM"/>
    </source>
</evidence>
<dbReference type="AlphaFoldDB" id="A0AAC8ZTV8"/>
<feature type="region of interest" description="Disordered" evidence="1">
    <location>
        <begin position="85"/>
        <end position="105"/>
    </location>
</feature>
<name>A0AAC8ZTV8_9PROT</name>
<feature type="compositionally biased region" description="Gly residues" evidence="1">
    <location>
        <begin position="94"/>
        <end position="105"/>
    </location>
</feature>
<keyword evidence="4" id="KW-1185">Reference proteome</keyword>
<sequence>MSTSRPAILTALLLAAAGAALSGCVAYDPYYPAYGEPVLVPPPTVYAVPPPVVVQPRYPYRTWRDNGWYGNGWRGDGWRGDRGWRGRNHHHGWGHGGPHGPRGWR</sequence>
<dbReference type="PROSITE" id="PS51257">
    <property type="entry name" value="PROKAR_LIPOPROTEIN"/>
    <property type="match status" value="1"/>
</dbReference>
<gene>
    <name evidence="3" type="ORF">AL072_05755</name>
</gene>
<dbReference type="Proteomes" id="UP000069935">
    <property type="component" value="Chromosome 1"/>
</dbReference>
<evidence type="ECO:0000256" key="2">
    <source>
        <dbReference type="SAM" id="SignalP"/>
    </source>
</evidence>
<reference evidence="4" key="1">
    <citation type="submission" date="2015-08" db="EMBL/GenBank/DDBJ databases">
        <title>Complete Genome Sequence of Azospirillum thiophilum BV-S.</title>
        <authorList>
            <person name="Fomenkov A."/>
            <person name="Vincze T."/>
            <person name="Grabovich M."/>
            <person name="Dubinina G."/>
            <person name="Orlova M."/>
            <person name="Belousova E."/>
            <person name="Roberts R.J."/>
        </authorList>
    </citation>
    <scope>NUCLEOTIDE SEQUENCE [LARGE SCALE GENOMIC DNA]</scope>
    <source>
        <strain evidence="4">BV-S</strain>
    </source>
</reference>
<keyword evidence="2" id="KW-0732">Signal</keyword>
<protein>
    <recommendedName>
        <fullName evidence="5">Lipoprotein</fullName>
    </recommendedName>
</protein>
<dbReference type="RefSeq" id="WP_045581140.1">
    <property type="nucleotide sequence ID" value="NZ_CP012401.1"/>
</dbReference>
<dbReference type="EMBL" id="CP012401">
    <property type="protein sequence ID" value="ALG70495.1"/>
    <property type="molecule type" value="Genomic_DNA"/>
</dbReference>
<dbReference type="KEGG" id="ati:AL072_05755"/>
<proteinExistence type="predicted"/>
<accession>A0AAC8ZTV8</accession>
<feature type="signal peptide" evidence="2">
    <location>
        <begin position="1"/>
        <end position="22"/>
    </location>
</feature>
<feature type="chain" id="PRO_5042275154" description="Lipoprotein" evidence="2">
    <location>
        <begin position="23"/>
        <end position="105"/>
    </location>
</feature>
<evidence type="ECO:0000313" key="3">
    <source>
        <dbReference type="EMBL" id="ALG70495.1"/>
    </source>
</evidence>
<evidence type="ECO:0000256" key="1">
    <source>
        <dbReference type="SAM" id="MobiDB-lite"/>
    </source>
</evidence>
<organism evidence="3 4">
    <name type="scientific">Azospirillum thiophilum</name>
    <dbReference type="NCBI Taxonomy" id="528244"/>
    <lineage>
        <taxon>Bacteria</taxon>
        <taxon>Pseudomonadati</taxon>
        <taxon>Pseudomonadota</taxon>
        <taxon>Alphaproteobacteria</taxon>
        <taxon>Rhodospirillales</taxon>
        <taxon>Azospirillaceae</taxon>
        <taxon>Azospirillum</taxon>
    </lineage>
</organism>